<dbReference type="EMBL" id="CADCUL010000068">
    <property type="protein sequence ID" value="CAA9369360.1"/>
    <property type="molecule type" value="Genomic_DNA"/>
</dbReference>
<feature type="non-terminal residue" evidence="2">
    <location>
        <position position="1"/>
    </location>
</feature>
<feature type="compositionally biased region" description="Basic residues" evidence="1">
    <location>
        <begin position="39"/>
        <end position="81"/>
    </location>
</feature>
<feature type="compositionally biased region" description="Basic residues" evidence="1">
    <location>
        <begin position="1"/>
        <end position="12"/>
    </location>
</feature>
<evidence type="ECO:0000313" key="2">
    <source>
        <dbReference type="EMBL" id="CAA9369360.1"/>
    </source>
</evidence>
<feature type="compositionally biased region" description="Basic residues" evidence="1">
    <location>
        <begin position="89"/>
        <end position="107"/>
    </location>
</feature>
<gene>
    <name evidence="2" type="ORF">AVDCRST_MAG21-532</name>
</gene>
<feature type="non-terminal residue" evidence="2">
    <location>
        <position position="107"/>
    </location>
</feature>
<sequence length="107" mass="12232">PGARRPPGRLRRGGPCWQESHEGSGARGPSGVDRPGSVHGRRPLRRPLPRGLRPARGRHLLRARCRRHPQRPRRRGRRGRRAVAVGPGRGRRRRGLPRRVHLHRARL</sequence>
<organism evidence="2">
    <name type="scientific">uncultured Nocardioidaceae bacterium</name>
    <dbReference type="NCBI Taxonomy" id="253824"/>
    <lineage>
        <taxon>Bacteria</taxon>
        <taxon>Bacillati</taxon>
        <taxon>Actinomycetota</taxon>
        <taxon>Actinomycetes</taxon>
        <taxon>Propionibacteriales</taxon>
        <taxon>Nocardioidaceae</taxon>
        <taxon>environmental samples</taxon>
    </lineage>
</organism>
<dbReference type="AlphaFoldDB" id="A0A6J4MUP8"/>
<name>A0A6J4MUP8_9ACTN</name>
<proteinExistence type="predicted"/>
<feature type="region of interest" description="Disordered" evidence="1">
    <location>
        <begin position="1"/>
        <end position="107"/>
    </location>
</feature>
<reference evidence="2" key="1">
    <citation type="submission" date="2020-02" db="EMBL/GenBank/DDBJ databases">
        <authorList>
            <person name="Meier V. D."/>
        </authorList>
    </citation>
    <scope>NUCLEOTIDE SEQUENCE</scope>
    <source>
        <strain evidence="2">AVDCRST_MAG21</strain>
    </source>
</reference>
<protein>
    <submittedName>
        <fullName evidence="2">Uncharacterized protein</fullName>
    </submittedName>
</protein>
<evidence type="ECO:0000256" key="1">
    <source>
        <dbReference type="SAM" id="MobiDB-lite"/>
    </source>
</evidence>
<accession>A0A6J4MUP8</accession>